<sequence length="103" mass="11050">MAHLVTIDSSREIPQMIYIDIGDVLFFKATGGHQLSGKDVIELIGIFSESLLLSSGEKIYPEGLPNIVLFKAIKQGKAMLSIVVGGSWDNPMAASCEVTVGIK</sequence>
<organism evidence="1 2">
    <name type="scientific">Niastella yeongjuensis</name>
    <dbReference type="NCBI Taxonomy" id="354355"/>
    <lineage>
        <taxon>Bacteria</taxon>
        <taxon>Pseudomonadati</taxon>
        <taxon>Bacteroidota</taxon>
        <taxon>Chitinophagia</taxon>
        <taxon>Chitinophagales</taxon>
        <taxon>Chitinophagaceae</taxon>
        <taxon>Niastella</taxon>
    </lineage>
</organism>
<dbReference type="EMBL" id="LVXG01000023">
    <property type="protein sequence ID" value="OQP47503.1"/>
    <property type="molecule type" value="Genomic_DNA"/>
</dbReference>
<name>A0A1V9EMW6_9BACT</name>
<evidence type="ECO:0000313" key="2">
    <source>
        <dbReference type="Proteomes" id="UP000192610"/>
    </source>
</evidence>
<evidence type="ECO:0000313" key="1">
    <source>
        <dbReference type="EMBL" id="OQP47503.1"/>
    </source>
</evidence>
<comment type="caution">
    <text evidence="1">The sequence shown here is derived from an EMBL/GenBank/DDBJ whole genome shotgun (WGS) entry which is preliminary data.</text>
</comment>
<reference evidence="2" key="1">
    <citation type="submission" date="2016-04" db="EMBL/GenBank/DDBJ databases">
        <authorList>
            <person name="Chen L."/>
            <person name="Zhuang W."/>
            <person name="Wang G."/>
        </authorList>
    </citation>
    <scope>NUCLEOTIDE SEQUENCE [LARGE SCALE GENOMIC DNA]</scope>
    <source>
        <strain evidence="2">17621</strain>
    </source>
</reference>
<dbReference type="AlphaFoldDB" id="A0A1V9EMW6"/>
<protein>
    <submittedName>
        <fullName evidence="1">Uncharacterized protein</fullName>
    </submittedName>
</protein>
<proteinExistence type="predicted"/>
<gene>
    <name evidence="1" type="ORF">A4H97_08420</name>
</gene>
<accession>A0A1V9EMW6</accession>
<dbReference type="Proteomes" id="UP000192610">
    <property type="component" value="Unassembled WGS sequence"/>
</dbReference>
<keyword evidence="2" id="KW-1185">Reference proteome</keyword>